<name>A0A4U3M9G0_9ACTN</name>
<keyword evidence="2" id="KW-1185">Reference proteome</keyword>
<gene>
    <name evidence="1" type="ORF">FDA94_29255</name>
</gene>
<organism evidence="1 2">
    <name type="scientific">Herbidospora galbida</name>
    <dbReference type="NCBI Taxonomy" id="2575442"/>
    <lineage>
        <taxon>Bacteria</taxon>
        <taxon>Bacillati</taxon>
        <taxon>Actinomycetota</taxon>
        <taxon>Actinomycetes</taxon>
        <taxon>Streptosporangiales</taxon>
        <taxon>Streptosporangiaceae</taxon>
        <taxon>Herbidospora</taxon>
    </lineage>
</organism>
<protein>
    <submittedName>
        <fullName evidence="1">Uncharacterized protein</fullName>
    </submittedName>
</protein>
<dbReference type="AlphaFoldDB" id="A0A4U3M9G0"/>
<proteinExistence type="predicted"/>
<accession>A0A4U3M9G0</accession>
<reference evidence="1 2" key="1">
    <citation type="submission" date="2019-04" db="EMBL/GenBank/DDBJ databases">
        <title>Herbidospora sp. NEAU-GS14.nov., a novel actinomycete isolated from soil.</title>
        <authorList>
            <person name="Han L."/>
        </authorList>
    </citation>
    <scope>NUCLEOTIDE SEQUENCE [LARGE SCALE GENOMIC DNA]</scope>
    <source>
        <strain evidence="1 2">NEAU-GS14</strain>
    </source>
</reference>
<evidence type="ECO:0000313" key="1">
    <source>
        <dbReference type="EMBL" id="TKK84704.1"/>
    </source>
</evidence>
<dbReference type="Proteomes" id="UP000308705">
    <property type="component" value="Unassembled WGS sequence"/>
</dbReference>
<evidence type="ECO:0000313" key="2">
    <source>
        <dbReference type="Proteomes" id="UP000308705"/>
    </source>
</evidence>
<sequence>MSSKRISSRDTTAKKAAELYEQHAEELEGRSGSLTTISGGPGVTVDPVGAVEVSGITVEGAKKRLRVNDDIIDMTFGKDKHYTFKRGVIYSVPTDLYNHLEECGLVYH</sequence>
<dbReference type="RefSeq" id="WP_137250288.1">
    <property type="nucleotide sequence ID" value="NZ_SZQA01000033.1"/>
</dbReference>
<dbReference type="EMBL" id="SZQA01000033">
    <property type="protein sequence ID" value="TKK84704.1"/>
    <property type="molecule type" value="Genomic_DNA"/>
</dbReference>
<comment type="caution">
    <text evidence="1">The sequence shown here is derived from an EMBL/GenBank/DDBJ whole genome shotgun (WGS) entry which is preliminary data.</text>
</comment>